<dbReference type="PROSITE" id="PS50011">
    <property type="entry name" value="PROTEIN_KINASE_DOM"/>
    <property type="match status" value="1"/>
</dbReference>
<accession>A0A7S4C809</accession>
<evidence type="ECO:0000259" key="5">
    <source>
        <dbReference type="PROSITE" id="PS50011"/>
    </source>
</evidence>
<feature type="domain" description="Protein kinase" evidence="5">
    <location>
        <begin position="21"/>
        <end position="281"/>
    </location>
</feature>
<evidence type="ECO:0000256" key="1">
    <source>
        <dbReference type="ARBA" id="ARBA00022679"/>
    </source>
</evidence>
<evidence type="ECO:0000313" key="6">
    <source>
        <dbReference type="EMBL" id="CAE0789610.1"/>
    </source>
</evidence>
<name>A0A7S4C809_9EUGL</name>
<dbReference type="GO" id="GO:0004672">
    <property type="term" value="F:protein kinase activity"/>
    <property type="evidence" value="ECO:0007669"/>
    <property type="project" value="InterPro"/>
</dbReference>
<dbReference type="EMBL" id="HBJA01002355">
    <property type="protein sequence ID" value="CAE0789610.1"/>
    <property type="molecule type" value="Transcribed_RNA"/>
</dbReference>
<gene>
    <name evidence="6" type="ORF">EGYM00163_LOCUS723</name>
</gene>
<dbReference type="InterPro" id="IPR011009">
    <property type="entry name" value="Kinase-like_dom_sf"/>
</dbReference>
<evidence type="ECO:0000256" key="2">
    <source>
        <dbReference type="ARBA" id="ARBA00022741"/>
    </source>
</evidence>
<dbReference type="GO" id="GO:0005524">
    <property type="term" value="F:ATP binding"/>
    <property type="evidence" value="ECO:0007669"/>
    <property type="project" value="UniProtKB-KW"/>
</dbReference>
<dbReference type="PANTHER" id="PTHR48016">
    <property type="entry name" value="MAP KINASE KINASE KINASE SSK2-RELATED-RELATED"/>
    <property type="match status" value="1"/>
</dbReference>
<dbReference type="Gene3D" id="1.10.510.10">
    <property type="entry name" value="Transferase(Phosphotransferase) domain 1"/>
    <property type="match status" value="1"/>
</dbReference>
<dbReference type="InterPro" id="IPR000719">
    <property type="entry name" value="Prot_kinase_dom"/>
</dbReference>
<proteinExistence type="predicted"/>
<keyword evidence="2" id="KW-0547">Nucleotide-binding</keyword>
<sequence length="282" mass="31187">MAPPVAIDEPEFPHPNFTLLAKGNQPVAKDDMGRIYDAKTPKGNRGRVREITLGRVPEDVAEIRQRAIDQLQEFIEEVHDYEHPNLIHYYGVNEAVGSVLLYSELGKSPLDCSAPMPEDKVKTILKGVLQAVAYLHEQGTFHGELTPENIFFGNVDPTPKLGEWGVGKMLRDIANPNSGFNSIQAQPYFLAPEVLAGGEYDQQTADIWALGCCVGSMLTGKGPWSSIKNQGQVILAVMKGKEPPFELADSSEDARSFVSECFERNVEKRPTIEALLEHPFVK</sequence>
<keyword evidence="4" id="KW-0067">ATP-binding</keyword>
<keyword evidence="1" id="KW-0808">Transferase</keyword>
<evidence type="ECO:0000256" key="3">
    <source>
        <dbReference type="ARBA" id="ARBA00022777"/>
    </source>
</evidence>
<protein>
    <recommendedName>
        <fullName evidence="5">Protein kinase domain-containing protein</fullName>
    </recommendedName>
</protein>
<dbReference type="SUPFAM" id="SSF56112">
    <property type="entry name" value="Protein kinase-like (PK-like)"/>
    <property type="match status" value="1"/>
</dbReference>
<dbReference type="AlphaFoldDB" id="A0A7S4C809"/>
<keyword evidence="3" id="KW-0418">Kinase</keyword>
<organism evidence="6">
    <name type="scientific">Eutreptiella gymnastica</name>
    <dbReference type="NCBI Taxonomy" id="73025"/>
    <lineage>
        <taxon>Eukaryota</taxon>
        <taxon>Discoba</taxon>
        <taxon>Euglenozoa</taxon>
        <taxon>Euglenida</taxon>
        <taxon>Spirocuta</taxon>
        <taxon>Euglenophyceae</taxon>
        <taxon>Eutreptiales</taxon>
        <taxon>Eutreptiaceae</taxon>
        <taxon>Eutreptiella</taxon>
    </lineage>
</organism>
<evidence type="ECO:0000256" key="4">
    <source>
        <dbReference type="ARBA" id="ARBA00022840"/>
    </source>
</evidence>
<dbReference type="PANTHER" id="PTHR48016:SF56">
    <property type="entry name" value="MAPKK KINASE"/>
    <property type="match status" value="1"/>
</dbReference>
<dbReference type="InterPro" id="IPR050538">
    <property type="entry name" value="MAP_kinase_kinase_kinase"/>
</dbReference>
<dbReference type="Pfam" id="PF00069">
    <property type="entry name" value="Pkinase"/>
    <property type="match status" value="1"/>
</dbReference>
<reference evidence="6" key="1">
    <citation type="submission" date="2021-01" db="EMBL/GenBank/DDBJ databases">
        <authorList>
            <person name="Corre E."/>
            <person name="Pelletier E."/>
            <person name="Niang G."/>
            <person name="Scheremetjew M."/>
            <person name="Finn R."/>
            <person name="Kale V."/>
            <person name="Holt S."/>
            <person name="Cochrane G."/>
            <person name="Meng A."/>
            <person name="Brown T."/>
            <person name="Cohen L."/>
        </authorList>
    </citation>
    <scope>NUCLEOTIDE SEQUENCE</scope>
    <source>
        <strain evidence="6">CCMP1594</strain>
    </source>
</reference>